<protein>
    <recommendedName>
        <fullName evidence="2">Cyclin N-terminal domain-containing protein</fullName>
    </recommendedName>
</protein>
<accession>A0A226E644</accession>
<dbReference type="PANTHER" id="PTHR21615">
    <property type="entry name" value="CYCLIN N-TERMINAL DOMAIN-CONTAINING PROTEIN 1"/>
    <property type="match status" value="1"/>
</dbReference>
<dbReference type="GO" id="GO:0007131">
    <property type="term" value="P:reciprocal meiotic recombination"/>
    <property type="evidence" value="ECO:0007669"/>
    <property type="project" value="TreeGrafter"/>
</dbReference>
<dbReference type="STRING" id="158441.A0A226E644"/>
<name>A0A226E644_FOLCA</name>
<dbReference type="SUPFAM" id="SSF47954">
    <property type="entry name" value="Cyclin-like"/>
    <property type="match status" value="1"/>
</dbReference>
<evidence type="ECO:0000259" key="2">
    <source>
        <dbReference type="Pfam" id="PF00134"/>
    </source>
</evidence>
<evidence type="ECO:0000313" key="3">
    <source>
        <dbReference type="EMBL" id="OXA52036.1"/>
    </source>
</evidence>
<reference evidence="3 4" key="1">
    <citation type="submission" date="2015-12" db="EMBL/GenBank/DDBJ databases">
        <title>The genome of Folsomia candida.</title>
        <authorList>
            <person name="Faddeeva A."/>
            <person name="Derks M.F."/>
            <person name="Anvar Y."/>
            <person name="Smit S."/>
            <person name="Van Straalen N."/>
            <person name="Roelofs D."/>
        </authorList>
    </citation>
    <scope>NUCLEOTIDE SEQUENCE [LARGE SCALE GENOMIC DNA]</scope>
    <source>
        <strain evidence="3 4">VU population</strain>
        <tissue evidence="3">Whole body</tissue>
    </source>
</reference>
<feature type="compositionally biased region" description="Polar residues" evidence="1">
    <location>
        <begin position="37"/>
        <end position="47"/>
    </location>
</feature>
<dbReference type="EMBL" id="LNIX01000007">
    <property type="protein sequence ID" value="OXA52036.1"/>
    <property type="molecule type" value="Genomic_DNA"/>
</dbReference>
<evidence type="ECO:0000256" key="1">
    <source>
        <dbReference type="SAM" id="MobiDB-lite"/>
    </source>
</evidence>
<dbReference type="Gene3D" id="1.10.472.10">
    <property type="entry name" value="Cyclin-like"/>
    <property type="match status" value="1"/>
</dbReference>
<dbReference type="AlphaFoldDB" id="A0A226E644"/>
<dbReference type="InterPro" id="IPR036915">
    <property type="entry name" value="Cyclin-like_sf"/>
</dbReference>
<feature type="compositionally biased region" description="Basic and acidic residues" evidence="1">
    <location>
        <begin position="48"/>
        <end position="57"/>
    </location>
</feature>
<dbReference type="GO" id="GO:0035861">
    <property type="term" value="C:site of double-strand break"/>
    <property type="evidence" value="ECO:0007669"/>
    <property type="project" value="TreeGrafter"/>
</dbReference>
<keyword evidence="4" id="KW-1185">Reference proteome</keyword>
<feature type="region of interest" description="Disordered" evidence="1">
    <location>
        <begin position="19"/>
        <end position="57"/>
    </location>
</feature>
<dbReference type="InterPro" id="IPR006671">
    <property type="entry name" value="Cyclin_N"/>
</dbReference>
<gene>
    <name evidence="3" type="ORF">Fcan01_13547</name>
</gene>
<proteinExistence type="predicted"/>
<dbReference type="Pfam" id="PF00134">
    <property type="entry name" value="Cyclin_N"/>
    <property type="match status" value="1"/>
</dbReference>
<organism evidence="3 4">
    <name type="scientific">Folsomia candida</name>
    <name type="common">Springtail</name>
    <dbReference type="NCBI Taxonomy" id="158441"/>
    <lineage>
        <taxon>Eukaryota</taxon>
        <taxon>Metazoa</taxon>
        <taxon>Ecdysozoa</taxon>
        <taxon>Arthropoda</taxon>
        <taxon>Hexapoda</taxon>
        <taxon>Collembola</taxon>
        <taxon>Entomobryomorpha</taxon>
        <taxon>Isotomoidea</taxon>
        <taxon>Isotomidae</taxon>
        <taxon>Proisotominae</taxon>
        <taxon>Folsomia</taxon>
    </lineage>
</organism>
<feature type="domain" description="Cyclin N-terminal" evidence="2">
    <location>
        <begin position="233"/>
        <end position="369"/>
    </location>
</feature>
<sequence>MSSSKRFPPVPFFQEILPSTESTPIPETSKKLLGLGSISTKSSNVTSGKEKGPENAAEKKIQLLGPLQYLRKRNNTNAANSQTAVLAPLTLTKETVNPLQFKYEVEKRNKQIHPTHWHPLYFQPENEKPKEGRGTKEKVETIVKYETFNKVTSFKSNKTQEDDSKKKMDIVLSSSGSNKRKSSEIDPNNFQLIGDIPSMDVFKTFVFNQYRNTEERFSELQEQLDAMLKKARQDVMDPNYPLNAYTMVQGNLIEEIFYWCKTLDVNTETFFRTIELFDRFCCLFNAEMTNLIKSMDKATLSECKKRILLQKPLRICSCIMLASKLHSNLEYPSVMLHKVKEVLSKENKVFTLKAVAESEVRVLRVLNFRALWGSPYDLTEQFIAMLELTPQRLQHFYAVALLYLHYSYIRHPEIYAKVESLYREFWLPAGSQVATKEEFKRSIEYNAPLRAASVVAAAGFHVNESFQASCVQKLSELISEPIVRIATIARILLNMVCKIHPYDISKIE</sequence>
<dbReference type="PANTHER" id="PTHR21615:SF2">
    <property type="entry name" value="CYCLIN N-TERMINAL DOMAIN-CONTAINING PROTEIN 1"/>
    <property type="match status" value="1"/>
</dbReference>
<dbReference type="Proteomes" id="UP000198287">
    <property type="component" value="Unassembled WGS sequence"/>
</dbReference>
<evidence type="ECO:0000313" key="4">
    <source>
        <dbReference type="Proteomes" id="UP000198287"/>
    </source>
</evidence>
<comment type="caution">
    <text evidence="3">The sequence shown here is derived from an EMBL/GenBank/DDBJ whole genome shotgun (WGS) entry which is preliminary data.</text>
</comment>
<dbReference type="OrthoDB" id="9983043at2759"/>